<evidence type="ECO:0000313" key="4">
    <source>
        <dbReference type="Proteomes" id="UP001597286"/>
    </source>
</evidence>
<dbReference type="RefSeq" id="WP_378485178.1">
    <property type="nucleotide sequence ID" value="NZ_JBHUFB010000009.1"/>
</dbReference>
<dbReference type="InterPro" id="IPR009057">
    <property type="entry name" value="Homeodomain-like_sf"/>
</dbReference>
<comment type="caution">
    <text evidence="3">The sequence shown here is derived from an EMBL/GenBank/DDBJ whole genome shotgun (WGS) entry which is preliminary data.</text>
</comment>
<name>A0ABW4P6K3_9NOCA</name>
<dbReference type="Pfam" id="PF00440">
    <property type="entry name" value="TetR_N"/>
    <property type="match status" value="1"/>
</dbReference>
<proteinExistence type="predicted"/>
<reference evidence="4" key="1">
    <citation type="journal article" date="2019" name="Int. J. Syst. Evol. Microbiol.">
        <title>The Global Catalogue of Microorganisms (GCM) 10K type strain sequencing project: providing services to taxonomists for standard genome sequencing and annotation.</title>
        <authorList>
            <consortium name="The Broad Institute Genomics Platform"/>
            <consortium name="The Broad Institute Genome Sequencing Center for Infectious Disease"/>
            <person name="Wu L."/>
            <person name="Ma J."/>
        </authorList>
    </citation>
    <scope>NUCLEOTIDE SEQUENCE [LARGE SCALE GENOMIC DNA]</scope>
    <source>
        <strain evidence="4">DT72</strain>
    </source>
</reference>
<dbReference type="InterPro" id="IPR001647">
    <property type="entry name" value="HTH_TetR"/>
</dbReference>
<gene>
    <name evidence="3" type="ORF">ACFSJG_10675</name>
</gene>
<evidence type="ECO:0000256" key="1">
    <source>
        <dbReference type="ARBA" id="ARBA00023125"/>
    </source>
</evidence>
<dbReference type="Proteomes" id="UP001597286">
    <property type="component" value="Unassembled WGS sequence"/>
</dbReference>
<keyword evidence="4" id="KW-1185">Reference proteome</keyword>
<evidence type="ECO:0000259" key="2">
    <source>
        <dbReference type="Pfam" id="PF00440"/>
    </source>
</evidence>
<dbReference type="EMBL" id="JBHUFB010000009">
    <property type="protein sequence ID" value="MFD1812680.1"/>
    <property type="molecule type" value="Genomic_DNA"/>
</dbReference>
<organism evidence="3 4">
    <name type="scientific">Rhodococcus gannanensis</name>
    <dbReference type="NCBI Taxonomy" id="1960308"/>
    <lineage>
        <taxon>Bacteria</taxon>
        <taxon>Bacillati</taxon>
        <taxon>Actinomycetota</taxon>
        <taxon>Actinomycetes</taxon>
        <taxon>Mycobacteriales</taxon>
        <taxon>Nocardiaceae</taxon>
        <taxon>Rhodococcus</taxon>
    </lineage>
</organism>
<protein>
    <submittedName>
        <fullName evidence="3">Helix-turn-helix domain-containing protein</fullName>
    </submittedName>
</protein>
<sequence length="197" mass="22398">MQAAERLVAERGLHGVRVSEVVKEAGQRNNSAVTYHFGSWEKLLFAVWDSHTIPINIERAALVADARDHDRFDLQAMMRAYLDPLVADMARHSPSYWARFSEQWLATINLDYLTLDAEAEADQPRTESVMVVHALLMDIRDALHHLPEDSRDRRVALMGRYVIGALAAWEREDDPVVPLDDLRRELFSTALAVLQAP</sequence>
<keyword evidence="1" id="KW-0238">DNA-binding</keyword>
<feature type="domain" description="HTH tetR-type" evidence="2">
    <location>
        <begin position="2"/>
        <end position="47"/>
    </location>
</feature>
<accession>A0ABW4P6K3</accession>
<evidence type="ECO:0000313" key="3">
    <source>
        <dbReference type="EMBL" id="MFD1812680.1"/>
    </source>
</evidence>
<dbReference type="Gene3D" id="1.10.357.10">
    <property type="entry name" value="Tetracycline Repressor, domain 2"/>
    <property type="match status" value="1"/>
</dbReference>
<dbReference type="SUPFAM" id="SSF46689">
    <property type="entry name" value="Homeodomain-like"/>
    <property type="match status" value="1"/>
</dbReference>